<dbReference type="EMBL" id="JXTB01000023">
    <property type="protein sequence ID" value="PON75546.1"/>
    <property type="molecule type" value="Genomic_DNA"/>
</dbReference>
<evidence type="ECO:0000313" key="3">
    <source>
        <dbReference type="EMBL" id="PON75546.1"/>
    </source>
</evidence>
<gene>
    <name evidence="3" type="ORF">PanWU01x14_041710</name>
</gene>
<keyword evidence="4" id="KW-1185">Reference proteome</keyword>
<accession>A0A2P5DQI6</accession>
<protein>
    <submittedName>
        <fullName evidence="3">Uncharacterized protein</fullName>
    </submittedName>
</protein>
<evidence type="ECO:0000313" key="4">
    <source>
        <dbReference type="Proteomes" id="UP000237105"/>
    </source>
</evidence>
<keyword evidence="2" id="KW-0812">Transmembrane</keyword>
<sequence length="161" mass="17653">SKGENFRVFSYIVIFCIVAFKLTYQTDSPFLFVAPSPYQGSCFAKQRVAVSIKIEKSWGCVSRFGNGFCHVIGVAFNETSDLHRLESLCKVTVESPSRSFIVNVFQLTCIPPSDSSHCILRIKSELPISNGKKSSTMSTSGSDSTTPLQIPVPCTDSPIPM</sequence>
<dbReference type="Proteomes" id="UP000237105">
    <property type="component" value="Unassembled WGS sequence"/>
</dbReference>
<evidence type="ECO:0000256" key="1">
    <source>
        <dbReference type="SAM" id="MobiDB-lite"/>
    </source>
</evidence>
<feature type="region of interest" description="Disordered" evidence="1">
    <location>
        <begin position="130"/>
        <end position="149"/>
    </location>
</feature>
<keyword evidence="2" id="KW-1133">Transmembrane helix</keyword>
<dbReference type="AlphaFoldDB" id="A0A2P5DQI6"/>
<organism evidence="3 4">
    <name type="scientific">Parasponia andersonii</name>
    <name type="common">Sponia andersonii</name>
    <dbReference type="NCBI Taxonomy" id="3476"/>
    <lineage>
        <taxon>Eukaryota</taxon>
        <taxon>Viridiplantae</taxon>
        <taxon>Streptophyta</taxon>
        <taxon>Embryophyta</taxon>
        <taxon>Tracheophyta</taxon>
        <taxon>Spermatophyta</taxon>
        <taxon>Magnoliopsida</taxon>
        <taxon>eudicotyledons</taxon>
        <taxon>Gunneridae</taxon>
        <taxon>Pentapetalae</taxon>
        <taxon>rosids</taxon>
        <taxon>fabids</taxon>
        <taxon>Rosales</taxon>
        <taxon>Cannabaceae</taxon>
        <taxon>Parasponia</taxon>
    </lineage>
</organism>
<keyword evidence="2" id="KW-0472">Membrane</keyword>
<name>A0A2P5DQI6_PARAD</name>
<reference evidence="4" key="1">
    <citation type="submission" date="2016-06" db="EMBL/GenBank/DDBJ databases">
        <title>Parallel loss of symbiosis genes in relatives of nitrogen-fixing non-legume Parasponia.</title>
        <authorList>
            <person name="Van Velzen R."/>
            <person name="Holmer R."/>
            <person name="Bu F."/>
            <person name="Rutten L."/>
            <person name="Van Zeijl A."/>
            <person name="Liu W."/>
            <person name="Santuari L."/>
            <person name="Cao Q."/>
            <person name="Sharma T."/>
            <person name="Shen D."/>
            <person name="Roswanjaya Y."/>
            <person name="Wardhani T."/>
            <person name="Kalhor M.S."/>
            <person name="Jansen J."/>
            <person name="Van den Hoogen J."/>
            <person name="Gungor B."/>
            <person name="Hartog M."/>
            <person name="Hontelez J."/>
            <person name="Verver J."/>
            <person name="Yang W.-C."/>
            <person name="Schijlen E."/>
            <person name="Repin R."/>
            <person name="Schilthuizen M."/>
            <person name="Schranz E."/>
            <person name="Heidstra R."/>
            <person name="Miyata K."/>
            <person name="Fedorova E."/>
            <person name="Kohlen W."/>
            <person name="Bisseling T."/>
            <person name="Smit S."/>
            <person name="Geurts R."/>
        </authorList>
    </citation>
    <scope>NUCLEOTIDE SEQUENCE [LARGE SCALE GENOMIC DNA]</scope>
    <source>
        <strain evidence="4">cv. WU1-14</strain>
    </source>
</reference>
<proteinExistence type="predicted"/>
<evidence type="ECO:0000256" key="2">
    <source>
        <dbReference type="SAM" id="Phobius"/>
    </source>
</evidence>
<feature type="non-terminal residue" evidence="3">
    <location>
        <position position="1"/>
    </location>
</feature>
<feature type="compositionally biased region" description="Low complexity" evidence="1">
    <location>
        <begin position="134"/>
        <end position="146"/>
    </location>
</feature>
<comment type="caution">
    <text evidence="3">The sequence shown here is derived from an EMBL/GenBank/DDBJ whole genome shotgun (WGS) entry which is preliminary data.</text>
</comment>
<feature type="transmembrane region" description="Helical" evidence="2">
    <location>
        <begin position="6"/>
        <end position="24"/>
    </location>
</feature>